<reference evidence="3" key="1">
    <citation type="submission" date="2019-10" db="EMBL/GenBank/DDBJ databases">
        <authorList>
            <consortium name="DOE Joint Genome Institute"/>
            <person name="Kuo A."/>
            <person name="Miyauchi S."/>
            <person name="Kiss E."/>
            <person name="Drula E."/>
            <person name="Kohler A."/>
            <person name="Sanchez-Garcia M."/>
            <person name="Andreopoulos B."/>
            <person name="Barry K.W."/>
            <person name="Bonito G."/>
            <person name="Buee M."/>
            <person name="Carver A."/>
            <person name="Chen C."/>
            <person name="Cichocki N."/>
            <person name="Clum A."/>
            <person name="Culley D."/>
            <person name="Crous P.W."/>
            <person name="Fauchery L."/>
            <person name="Girlanda M."/>
            <person name="Hayes R."/>
            <person name="Keri Z."/>
            <person name="LaButti K."/>
            <person name="Lipzen A."/>
            <person name="Lombard V."/>
            <person name="Magnuson J."/>
            <person name="Maillard F."/>
            <person name="Morin E."/>
            <person name="Murat C."/>
            <person name="Nolan M."/>
            <person name="Ohm R."/>
            <person name="Pangilinan J."/>
            <person name="Pereira M."/>
            <person name="Perotto S."/>
            <person name="Peter M."/>
            <person name="Riley R."/>
            <person name="Sitrit Y."/>
            <person name="Stielow B."/>
            <person name="Szollosi G."/>
            <person name="Zifcakova L."/>
            <person name="Stursova M."/>
            <person name="Spatafora J.W."/>
            <person name="Tedersoo L."/>
            <person name="Vaario L.-M."/>
            <person name="Yamada A."/>
            <person name="Yan M."/>
            <person name="Wang P."/>
            <person name="Xu J."/>
            <person name="Bruns T."/>
            <person name="Baldrian P."/>
            <person name="Vilgalys R."/>
            <person name="Henrissat B."/>
            <person name="Grigoriev I.V."/>
            <person name="Hibbett D."/>
            <person name="Nagy L.G."/>
            <person name="Martin F.M."/>
        </authorList>
    </citation>
    <scope>NUCLEOTIDE SEQUENCE</scope>
    <source>
        <strain evidence="3">BED1</strain>
    </source>
</reference>
<dbReference type="GO" id="GO:0003729">
    <property type="term" value="F:mRNA binding"/>
    <property type="evidence" value="ECO:0007669"/>
    <property type="project" value="TreeGrafter"/>
</dbReference>
<evidence type="ECO:0000256" key="1">
    <source>
        <dbReference type="SAM" id="MobiDB-lite"/>
    </source>
</evidence>
<protein>
    <submittedName>
        <fullName evidence="3">YT521-B-like domain-containing protein</fullName>
    </submittedName>
</protein>
<feature type="domain" description="YTH" evidence="2">
    <location>
        <begin position="615"/>
        <end position="765"/>
    </location>
</feature>
<name>A0AAD4GGY6_BOLED</name>
<evidence type="ECO:0000313" key="3">
    <source>
        <dbReference type="EMBL" id="KAF8443221.1"/>
    </source>
</evidence>
<dbReference type="PROSITE" id="PS50882">
    <property type="entry name" value="YTH"/>
    <property type="match status" value="2"/>
</dbReference>
<dbReference type="EMBL" id="WHUW01000008">
    <property type="protein sequence ID" value="KAF8443221.1"/>
    <property type="molecule type" value="Genomic_DNA"/>
</dbReference>
<accession>A0AAD4GGY6</accession>
<feature type="region of interest" description="Disordered" evidence="1">
    <location>
        <begin position="550"/>
        <end position="647"/>
    </location>
</feature>
<reference evidence="3" key="2">
    <citation type="journal article" date="2020" name="Nat. Commun.">
        <title>Large-scale genome sequencing of mycorrhizal fungi provides insights into the early evolution of symbiotic traits.</title>
        <authorList>
            <person name="Miyauchi S."/>
            <person name="Kiss E."/>
            <person name="Kuo A."/>
            <person name="Drula E."/>
            <person name="Kohler A."/>
            <person name="Sanchez-Garcia M."/>
            <person name="Morin E."/>
            <person name="Andreopoulos B."/>
            <person name="Barry K.W."/>
            <person name="Bonito G."/>
            <person name="Buee M."/>
            <person name="Carver A."/>
            <person name="Chen C."/>
            <person name="Cichocki N."/>
            <person name="Clum A."/>
            <person name="Culley D."/>
            <person name="Crous P.W."/>
            <person name="Fauchery L."/>
            <person name="Girlanda M."/>
            <person name="Hayes R.D."/>
            <person name="Keri Z."/>
            <person name="LaButti K."/>
            <person name="Lipzen A."/>
            <person name="Lombard V."/>
            <person name="Magnuson J."/>
            <person name="Maillard F."/>
            <person name="Murat C."/>
            <person name="Nolan M."/>
            <person name="Ohm R.A."/>
            <person name="Pangilinan J."/>
            <person name="Pereira M.F."/>
            <person name="Perotto S."/>
            <person name="Peter M."/>
            <person name="Pfister S."/>
            <person name="Riley R."/>
            <person name="Sitrit Y."/>
            <person name="Stielow J.B."/>
            <person name="Szollosi G."/>
            <person name="Zifcakova L."/>
            <person name="Stursova M."/>
            <person name="Spatafora J.W."/>
            <person name="Tedersoo L."/>
            <person name="Vaario L.M."/>
            <person name="Yamada A."/>
            <person name="Yan M."/>
            <person name="Wang P."/>
            <person name="Xu J."/>
            <person name="Bruns T."/>
            <person name="Baldrian P."/>
            <person name="Vilgalys R."/>
            <person name="Dunand C."/>
            <person name="Henrissat B."/>
            <person name="Grigoriev I.V."/>
            <person name="Hibbett D."/>
            <person name="Nagy L.G."/>
            <person name="Martin F.M."/>
        </authorList>
    </citation>
    <scope>NUCLEOTIDE SEQUENCE</scope>
    <source>
        <strain evidence="3">BED1</strain>
    </source>
</reference>
<gene>
    <name evidence="3" type="ORF">L210DRAFT_1004789</name>
</gene>
<dbReference type="SUPFAM" id="SSF54928">
    <property type="entry name" value="RNA-binding domain, RBD"/>
    <property type="match status" value="1"/>
</dbReference>
<feature type="region of interest" description="Disordered" evidence="1">
    <location>
        <begin position="181"/>
        <end position="286"/>
    </location>
</feature>
<dbReference type="GO" id="GO:0000398">
    <property type="term" value="P:mRNA splicing, via spliceosome"/>
    <property type="evidence" value="ECO:0007669"/>
    <property type="project" value="TreeGrafter"/>
</dbReference>
<evidence type="ECO:0000259" key="2">
    <source>
        <dbReference type="PROSITE" id="PS50882"/>
    </source>
</evidence>
<dbReference type="GO" id="GO:0000381">
    <property type="term" value="P:regulation of alternative mRNA splicing, via spliceosome"/>
    <property type="evidence" value="ECO:0007669"/>
    <property type="project" value="TreeGrafter"/>
</dbReference>
<feature type="compositionally biased region" description="Polar residues" evidence="1">
    <location>
        <begin position="7"/>
        <end position="21"/>
    </location>
</feature>
<feature type="region of interest" description="Disordered" evidence="1">
    <location>
        <begin position="414"/>
        <end position="460"/>
    </location>
</feature>
<feature type="compositionally biased region" description="Polar residues" evidence="1">
    <location>
        <begin position="222"/>
        <end position="264"/>
    </location>
</feature>
<feature type="compositionally biased region" description="Basic and acidic residues" evidence="1">
    <location>
        <begin position="777"/>
        <end position="789"/>
    </location>
</feature>
<dbReference type="Pfam" id="PF04146">
    <property type="entry name" value="YTH"/>
    <property type="match status" value="1"/>
</dbReference>
<dbReference type="Gene3D" id="3.10.590.10">
    <property type="entry name" value="ph1033 like domains"/>
    <property type="match status" value="2"/>
</dbReference>
<feature type="domain" description="YTH" evidence="2">
    <location>
        <begin position="473"/>
        <end position="609"/>
    </location>
</feature>
<feature type="region of interest" description="Disordered" evidence="1">
    <location>
        <begin position="1"/>
        <end position="74"/>
    </location>
</feature>
<sequence>MYGLEPQMTSGNSDRSASPALSSAFPVHPLPARFAPRPQNTPHNPYPTQYVMSWHPPPPQNQPSQPHAYHGYHPLEPYPPTRYFPHLRHQPQPYFQHQFSVQGGDLSYQQAGEAGRLLPPTVQFATGGPGPSYAGSYGGVQQCSPLYRPPVQPSVYQSYYGQRSSADTFIRGNSTHIQQQSYPISYSPPRAQCPRRDPNTLVAQSTGLDPLSSSRAPSNSSTAVTASRHTIDISSATDNPSEQRSIRGSQNVDAHQLRQNSAASTAPAHVHSVRRHYHPNPPPNRSEWVMWVGNIPSDATEDELGRFLTRPALLTSGSEANNAVQDNGVMSIFLISRSKCAFVNYQSKEHLNRAISQFTRRKLRPHDRRCPPLVCRARRKEDDLRAGVGAQRGMGIHARYVKNVLQKGGKSLTVGEETADGQSDPSDLPPSASKDDEIPKSNTVEGANHKVPTQSPSSFASTSSSFLARHFPKRFFILKSLTRYDLDLSTERGVWATQKHNEAILDRAFRTSMEVILIFSVNKSGEFYGYARMASGISRGDRIVSWAPRVDSLPSTSSTSTSRAPTYGPRQQPSPSHPSQTYTSPSPIPFAHSPDETNDRPSAKFLPERRSAPPALDPPPGSGRQGWSQQSQGPDPPSTMQPQSEKLPGVQAVVGSMSGHGTDNLESRLLPVVEETHGESGVEEDQPAQMIMLPSVTWTHGHSEDQERVASWGETFKVDWLCTQRVQFPRTRHLRNLWNHGREIKVSRDGTELEPSVGQQLVDSWSALASEPPSGYDARRAAGSADRRAGKSVPKPGPSTESKRVKQKLMNT</sequence>
<comment type="caution">
    <text evidence="3">The sequence shown here is derived from an EMBL/GenBank/DDBJ whole genome shotgun (WGS) entry which is preliminary data.</text>
</comment>
<dbReference type="Proteomes" id="UP001194468">
    <property type="component" value="Unassembled WGS sequence"/>
</dbReference>
<dbReference type="GO" id="GO:1990247">
    <property type="term" value="F:N6-methyladenosine-containing RNA reader activity"/>
    <property type="evidence" value="ECO:0007669"/>
    <property type="project" value="TreeGrafter"/>
</dbReference>
<dbReference type="InterPro" id="IPR012677">
    <property type="entry name" value="Nucleotide-bd_a/b_plait_sf"/>
</dbReference>
<dbReference type="CDD" id="cd00590">
    <property type="entry name" value="RRM_SF"/>
    <property type="match status" value="1"/>
</dbReference>
<feature type="compositionally biased region" description="Low complexity" evidence="1">
    <location>
        <begin position="571"/>
        <end position="585"/>
    </location>
</feature>
<dbReference type="InterPro" id="IPR007275">
    <property type="entry name" value="YTH_domain"/>
</dbReference>
<feature type="compositionally biased region" description="Low complexity" evidence="1">
    <location>
        <begin position="212"/>
        <end position="221"/>
    </location>
</feature>
<dbReference type="InterPro" id="IPR045168">
    <property type="entry name" value="YTH_prot"/>
</dbReference>
<dbReference type="GO" id="GO:0005654">
    <property type="term" value="C:nucleoplasm"/>
    <property type="evidence" value="ECO:0007669"/>
    <property type="project" value="TreeGrafter"/>
</dbReference>
<dbReference type="CDD" id="cd21134">
    <property type="entry name" value="YTH"/>
    <property type="match status" value="1"/>
</dbReference>
<dbReference type="AlphaFoldDB" id="A0AAD4GGY6"/>
<keyword evidence="4" id="KW-1185">Reference proteome</keyword>
<proteinExistence type="predicted"/>
<feature type="compositionally biased region" description="Basic and acidic residues" evidence="1">
    <location>
        <begin position="593"/>
        <end position="611"/>
    </location>
</feature>
<dbReference type="PANTHER" id="PTHR12357:SF3">
    <property type="entry name" value="YTH DOMAIN-CONTAINING PROTEIN 1"/>
    <property type="match status" value="1"/>
</dbReference>
<dbReference type="Gene3D" id="3.30.70.330">
    <property type="match status" value="1"/>
</dbReference>
<dbReference type="PANTHER" id="PTHR12357">
    <property type="entry name" value="YTH YT521-B HOMOLOGY DOMAIN-CONTAINING"/>
    <property type="match status" value="1"/>
</dbReference>
<feature type="region of interest" description="Disordered" evidence="1">
    <location>
        <begin position="768"/>
        <end position="812"/>
    </location>
</feature>
<organism evidence="3 4">
    <name type="scientific">Boletus edulis BED1</name>
    <dbReference type="NCBI Taxonomy" id="1328754"/>
    <lineage>
        <taxon>Eukaryota</taxon>
        <taxon>Fungi</taxon>
        <taxon>Dikarya</taxon>
        <taxon>Basidiomycota</taxon>
        <taxon>Agaricomycotina</taxon>
        <taxon>Agaricomycetes</taxon>
        <taxon>Agaricomycetidae</taxon>
        <taxon>Boletales</taxon>
        <taxon>Boletineae</taxon>
        <taxon>Boletaceae</taxon>
        <taxon>Boletoideae</taxon>
        <taxon>Boletus</taxon>
    </lineage>
</organism>
<feature type="compositionally biased region" description="Polar residues" evidence="1">
    <location>
        <begin position="38"/>
        <end position="51"/>
    </location>
</feature>
<evidence type="ECO:0000313" key="4">
    <source>
        <dbReference type="Proteomes" id="UP001194468"/>
    </source>
</evidence>
<dbReference type="InterPro" id="IPR035979">
    <property type="entry name" value="RBD_domain_sf"/>
</dbReference>